<evidence type="ECO:0000313" key="13">
    <source>
        <dbReference type="Proteomes" id="UP001142175"/>
    </source>
</evidence>
<dbReference type="AlphaFoldDB" id="A0A9X2P3C3"/>
<dbReference type="Gene3D" id="3.40.1390.10">
    <property type="entry name" value="MurE/MurF, N-terminal domain"/>
    <property type="match status" value="1"/>
</dbReference>
<keyword evidence="5 7" id="KW-0131">Cell cycle</keyword>
<gene>
    <name evidence="7" type="primary">murE</name>
    <name evidence="12" type="ORF">NU887_08095</name>
</gene>
<dbReference type="SUPFAM" id="SSF63418">
    <property type="entry name" value="MurE/MurF N-terminal domain"/>
    <property type="match status" value="1"/>
</dbReference>
<dbReference type="Pfam" id="PF01225">
    <property type="entry name" value="Mur_ligase"/>
    <property type="match status" value="1"/>
</dbReference>
<dbReference type="PANTHER" id="PTHR23135">
    <property type="entry name" value="MUR LIGASE FAMILY MEMBER"/>
    <property type="match status" value="1"/>
</dbReference>
<dbReference type="GO" id="GO:0005737">
    <property type="term" value="C:cytoplasm"/>
    <property type="evidence" value="ECO:0007669"/>
    <property type="project" value="UniProtKB-SubCell"/>
</dbReference>
<organism evidence="12 13">
    <name type="scientific">Aquiflexum gelatinilyticum</name>
    <dbReference type="NCBI Taxonomy" id="2961943"/>
    <lineage>
        <taxon>Bacteria</taxon>
        <taxon>Pseudomonadati</taxon>
        <taxon>Bacteroidota</taxon>
        <taxon>Cytophagia</taxon>
        <taxon>Cytophagales</taxon>
        <taxon>Cyclobacteriaceae</taxon>
        <taxon>Aquiflexum</taxon>
    </lineage>
</organism>
<keyword evidence="7" id="KW-0067">ATP-binding</keyword>
<feature type="binding site" evidence="7">
    <location>
        <position position="187"/>
    </location>
    <ligand>
        <name>UDP-N-acetyl-alpha-D-muramoyl-L-alanyl-D-glutamate</name>
        <dbReference type="ChEBI" id="CHEBI:83900"/>
    </ligand>
</feature>
<dbReference type="GO" id="GO:0008360">
    <property type="term" value="P:regulation of cell shape"/>
    <property type="evidence" value="ECO:0007669"/>
    <property type="project" value="UniProtKB-KW"/>
</dbReference>
<keyword evidence="7" id="KW-0460">Magnesium</keyword>
<comment type="catalytic activity">
    <reaction evidence="7">
        <text>UDP-N-acetyl-alpha-D-muramoyl-L-alanyl-D-glutamate + meso-2,6-diaminopimelate + ATP = UDP-N-acetyl-alpha-D-muramoyl-L-alanyl-gamma-D-glutamyl-meso-2,6-diaminopimelate + ADP + phosphate + H(+)</text>
        <dbReference type="Rhea" id="RHEA:23676"/>
        <dbReference type="ChEBI" id="CHEBI:15378"/>
        <dbReference type="ChEBI" id="CHEBI:30616"/>
        <dbReference type="ChEBI" id="CHEBI:43474"/>
        <dbReference type="ChEBI" id="CHEBI:57791"/>
        <dbReference type="ChEBI" id="CHEBI:83900"/>
        <dbReference type="ChEBI" id="CHEBI:83905"/>
        <dbReference type="ChEBI" id="CHEBI:456216"/>
        <dbReference type="EC" id="6.3.2.13"/>
    </reaction>
</comment>
<name>A0A9X2P3C3_9BACT</name>
<keyword evidence="3 7" id="KW-0133">Cell shape</keyword>
<comment type="similarity">
    <text evidence="1 7">Belongs to the MurCDEF family. MurE subfamily.</text>
</comment>
<comment type="caution">
    <text evidence="7">Lacks conserved residue(s) required for the propagation of feature annotation.</text>
</comment>
<evidence type="ECO:0000256" key="4">
    <source>
        <dbReference type="ARBA" id="ARBA00022984"/>
    </source>
</evidence>
<dbReference type="InterPro" id="IPR036615">
    <property type="entry name" value="Mur_ligase_C_dom_sf"/>
</dbReference>
<keyword evidence="7" id="KW-0963">Cytoplasm</keyword>
<dbReference type="GO" id="GO:0005524">
    <property type="term" value="F:ATP binding"/>
    <property type="evidence" value="ECO:0007669"/>
    <property type="project" value="UniProtKB-UniRule"/>
</dbReference>
<evidence type="ECO:0000256" key="3">
    <source>
        <dbReference type="ARBA" id="ARBA00022960"/>
    </source>
</evidence>
<dbReference type="PANTHER" id="PTHR23135:SF4">
    <property type="entry name" value="UDP-N-ACETYLMURAMOYL-L-ALANYL-D-GLUTAMATE--2,6-DIAMINOPIMELATE LIGASE MURE HOMOLOG, CHLOROPLASTIC"/>
    <property type="match status" value="1"/>
</dbReference>
<keyword evidence="13" id="KW-1185">Reference proteome</keyword>
<dbReference type="SUPFAM" id="SSF53244">
    <property type="entry name" value="MurD-like peptide ligases, peptide-binding domain"/>
    <property type="match status" value="1"/>
</dbReference>
<dbReference type="InterPro" id="IPR035911">
    <property type="entry name" value="MurE/MurF_N"/>
</dbReference>
<evidence type="ECO:0000256" key="8">
    <source>
        <dbReference type="RuleBase" id="RU004135"/>
    </source>
</evidence>
<dbReference type="Pfam" id="PF02875">
    <property type="entry name" value="Mur_ligase_C"/>
    <property type="match status" value="1"/>
</dbReference>
<evidence type="ECO:0000256" key="5">
    <source>
        <dbReference type="ARBA" id="ARBA00023306"/>
    </source>
</evidence>
<evidence type="ECO:0000259" key="9">
    <source>
        <dbReference type="Pfam" id="PF01225"/>
    </source>
</evidence>
<reference evidence="12" key="1">
    <citation type="submission" date="2022-08" db="EMBL/GenBank/DDBJ databases">
        <authorList>
            <person name="Zhang D."/>
        </authorList>
    </citation>
    <scope>NUCLEOTIDE SEQUENCE</scope>
    <source>
        <strain evidence="12">XJ19-11</strain>
    </source>
</reference>
<comment type="cofactor">
    <cofactor evidence="7">
        <name>Mg(2+)</name>
        <dbReference type="ChEBI" id="CHEBI:18420"/>
    </cofactor>
</comment>
<dbReference type="EMBL" id="JANSUY010000004">
    <property type="protein sequence ID" value="MCR9014993.1"/>
    <property type="molecule type" value="Genomic_DNA"/>
</dbReference>
<dbReference type="GO" id="GO:0008765">
    <property type="term" value="F:UDP-N-acetylmuramoylalanyl-D-glutamate-2,6-diaminopimelate ligase activity"/>
    <property type="evidence" value="ECO:0007669"/>
    <property type="project" value="UniProtKB-UniRule"/>
</dbReference>
<feature type="short sequence motif" description="Meso-diaminopimelate recognition motif" evidence="7">
    <location>
        <begin position="402"/>
        <end position="405"/>
    </location>
</feature>
<dbReference type="InterPro" id="IPR013221">
    <property type="entry name" value="Mur_ligase_cen"/>
</dbReference>
<comment type="subcellular location">
    <subcellularLocation>
        <location evidence="7 8">Cytoplasm</location>
    </subcellularLocation>
</comment>
<feature type="binding site" evidence="7">
    <location>
        <position position="455"/>
    </location>
    <ligand>
        <name>meso-2,6-diaminopimelate</name>
        <dbReference type="ChEBI" id="CHEBI:57791"/>
    </ligand>
</feature>
<dbReference type="GO" id="GO:0071555">
    <property type="term" value="P:cell wall organization"/>
    <property type="evidence" value="ECO:0007669"/>
    <property type="project" value="UniProtKB-KW"/>
</dbReference>
<feature type="domain" description="Mur ligase N-terminal catalytic" evidence="9">
    <location>
        <begin position="27"/>
        <end position="97"/>
    </location>
</feature>
<dbReference type="Pfam" id="PF08245">
    <property type="entry name" value="Mur_ligase_M"/>
    <property type="match status" value="1"/>
</dbReference>
<protein>
    <recommendedName>
        <fullName evidence="7">UDP-N-acetylmuramoyl-L-alanyl-D-glutamate--2,6-diaminopimelate ligase</fullName>
        <ecNumber evidence="7">6.3.2.13</ecNumber>
    </recommendedName>
    <alternativeName>
        <fullName evidence="7">Meso-A2pm-adding enzyme</fullName>
    </alternativeName>
    <alternativeName>
        <fullName evidence="7">Meso-diaminopimelate-adding enzyme</fullName>
    </alternativeName>
    <alternativeName>
        <fullName evidence="7">UDP-MurNAc-L-Ala-D-Glu:meso-diaminopimelate ligase</fullName>
    </alternativeName>
    <alternativeName>
        <fullName evidence="7">UDP-MurNAc-tripeptide synthetase</fullName>
    </alternativeName>
    <alternativeName>
        <fullName evidence="7">UDP-N-acetylmuramyl-tripeptide synthetase</fullName>
    </alternativeName>
</protein>
<feature type="binding site" evidence="7">
    <location>
        <position position="189"/>
    </location>
    <ligand>
        <name>UDP-N-acetyl-alpha-D-muramoyl-L-alanyl-D-glutamate</name>
        <dbReference type="ChEBI" id="CHEBI:83900"/>
    </ligand>
</feature>
<dbReference type="InterPro" id="IPR036565">
    <property type="entry name" value="Mur-like_cat_sf"/>
</dbReference>
<keyword evidence="6 7" id="KW-0961">Cell wall biogenesis/degradation</keyword>
<proteinExistence type="inferred from homology"/>
<feature type="binding site" evidence="7">
    <location>
        <begin position="112"/>
        <end position="118"/>
    </location>
    <ligand>
        <name>ATP</name>
        <dbReference type="ChEBI" id="CHEBI:30616"/>
    </ligand>
</feature>
<dbReference type="HAMAP" id="MF_00208">
    <property type="entry name" value="MurE"/>
    <property type="match status" value="1"/>
</dbReference>
<keyword evidence="4 7" id="KW-0573">Peptidoglycan synthesis</keyword>
<keyword evidence="7 12" id="KW-0436">Ligase</keyword>
<evidence type="ECO:0000259" key="10">
    <source>
        <dbReference type="Pfam" id="PF02875"/>
    </source>
</evidence>
<dbReference type="SUPFAM" id="SSF53623">
    <property type="entry name" value="MurD-like peptide ligases, catalytic domain"/>
    <property type="match status" value="1"/>
</dbReference>
<sequence>MKVLKDILYKVSLTSTIGNMEVEVGDIVFDSRKVLSGTVFVAISGTQVDGHAFIETAIEKGAVAIICETMPEKLQGNVTYVQVVNSSKALGIMASNYFENPSEKLKLVAVTGTNGKTTTVTLLYQLFMEMGYQTGLLSTVENKINELTIPSTHTTPDALSIQKLLRQMVDAGCTHCFMEASSHAIVQERTAGLTFAGALFTNITHDHLDYHGSFDEYIKAKKKLFDELPKDAFALVNADDKRGMVMLQNFKGSGHTFGLKFPADFKAKIISNTLEGLELEIDNRQVWFRMIGQFNAYNLLGVFAIAVLLGEEEEEVLMQLSKVPGAQGRFDKIAMYGITAIVDYAHTPDALENVLKTIQGVRTGGEQVITVVGCGGNRDKTKRPVMAKIATQFSDKVILTSDNPRDEEPMSILREMEAGINPVDFKKTLVIEDRREAIKTAAVMAKKGDIILVAGKGHETYQEIKGVKYPFDDRQVVAELLNLLNKD</sequence>
<dbReference type="InterPro" id="IPR005761">
    <property type="entry name" value="UDP-N-AcMur-Glu-dNH2Pim_ligase"/>
</dbReference>
<feature type="binding site" evidence="7">
    <location>
        <begin position="154"/>
        <end position="155"/>
    </location>
    <ligand>
        <name>UDP-N-acetyl-alpha-D-muramoyl-L-alanyl-D-glutamate</name>
        <dbReference type="ChEBI" id="CHEBI:83900"/>
    </ligand>
</feature>
<dbReference type="RefSeq" id="WP_258422857.1">
    <property type="nucleotide sequence ID" value="NZ_JANAEZ010000002.1"/>
</dbReference>
<evidence type="ECO:0000256" key="7">
    <source>
        <dbReference type="HAMAP-Rule" id="MF_00208"/>
    </source>
</evidence>
<dbReference type="Gene3D" id="3.40.1190.10">
    <property type="entry name" value="Mur-like, catalytic domain"/>
    <property type="match status" value="1"/>
</dbReference>
<dbReference type="InterPro" id="IPR000713">
    <property type="entry name" value="Mur_ligase_N"/>
</dbReference>
<feature type="domain" description="Mur ligase central" evidence="11">
    <location>
        <begin position="110"/>
        <end position="306"/>
    </location>
</feature>
<feature type="modified residue" description="N6-carboxylysine" evidence="7">
    <location>
        <position position="221"/>
    </location>
</feature>
<comment type="PTM">
    <text evidence="7">Carboxylation is probably crucial for Mg(2+) binding and, consequently, for the gamma-phosphate positioning of ATP.</text>
</comment>
<comment type="caution">
    <text evidence="12">The sequence shown here is derived from an EMBL/GenBank/DDBJ whole genome shotgun (WGS) entry which is preliminary data.</text>
</comment>
<evidence type="ECO:0000313" key="12">
    <source>
        <dbReference type="EMBL" id="MCR9014993.1"/>
    </source>
</evidence>
<feature type="binding site" evidence="7">
    <location>
        <position position="459"/>
    </location>
    <ligand>
        <name>meso-2,6-diaminopimelate</name>
        <dbReference type="ChEBI" id="CHEBI:57791"/>
    </ligand>
</feature>
<feature type="domain" description="Mur ligase C-terminal" evidence="10">
    <location>
        <begin position="328"/>
        <end position="457"/>
    </location>
</feature>
<dbReference type="Proteomes" id="UP001142175">
    <property type="component" value="Unassembled WGS sequence"/>
</dbReference>
<comment type="function">
    <text evidence="7">Catalyzes the addition of meso-diaminopimelic acid to the nucleotide precursor UDP-N-acetylmuramoyl-L-alanyl-D-glutamate (UMAG) in the biosynthesis of bacterial cell-wall peptidoglycan.</text>
</comment>
<dbReference type="GO" id="GO:0000287">
    <property type="term" value="F:magnesium ion binding"/>
    <property type="evidence" value="ECO:0007669"/>
    <property type="project" value="UniProtKB-UniRule"/>
</dbReference>
<evidence type="ECO:0000256" key="2">
    <source>
        <dbReference type="ARBA" id="ARBA00022618"/>
    </source>
</evidence>
<keyword evidence="2 7" id="KW-0132">Cell division</keyword>
<dbReference type="GO" id="GO:0051301">
    <property type="term" value="P:cell division"/>
    <property type="evidence" value="ECO:0007669"/>
    <property type="project" value="UniProtKB-KW"/>
</dbReference>
<comment type="pathway">
    <text evidence="7 8">Cell wall biogenesis; peptidoglycan biosynthesis.</text>
</comment>
<dbReference type="NCBIfam" id="NF001126">
    <property type="entry name" value="PRK00139.1-4"/>
    <property type="match status" value="1"/>
</dbReference>
<feature type="binding site" evidence="7">
    <location>
        <position position="181"/>
    </location>
    <ligand>
        <name>UDP-N-acetyl-alpha-D-muramoyl-L-alanyl-D-glutamate</name>
        <dbReference type="ChEBI" id="CHEBI:83900"/>
    </ligand>
</feature>
<evidence type="ECO:0000256" key="1">
    <source>
        <dbReference type="ARBA" id="ARBA00005898"/>
    </source>
</evidence>
<keyword evidence="7" id="KW-0547">Nucleotide-binding</keyword>
<dbReference type="InterPro" id="IPR004101">
    <property type="entry name" value="Mur_ligase_C"/>
</dbReference>
<evidence type="ECO:0000259" key="11">
    <source>
        <dbReference type="Pfam" id="PF08245"/>
    </source>
</evidence>
<dbReference type="NCBIfam" id="TIGR01085">
    <property type="entry name" value="murE"/>
    <property type="match status" value="1"/>
</dbReference>
<dbReference type="EC" id="6.3.2.13" evidence="7"/>
<dbReference type="Gene3D" id="3.90.190.20">
    <property type="entry name" value="Mur ligase, C-terminal domain"/>
    <property type="match status" value="1"/>
</dbReference>
<feature type="binding site" evidence="7">
    <location>
        <begin position="402"/>
        <end position="405"/>
    </location>
    <ligand>
        <name>meso-2,6-diaminopimelate</name>
        <dbReference type="ChEBI" id="CHEBI:57791"/>
    </ligand>
</feature>
<evidence type="ECO:0000256" key="6">
    <source>
        <dbReference type="ARBA" id="ARBA00023316"/>
    </source>
</evidence>
<feature type="binding site" evidence="7">
    <location>
        <position position="31"/>
    </location>
    <ligand>
        <name>UDP-N-acetyl-alpha-D-muramoyl-L-alanyl-D-glutamate</name>
        <dbReference type="ChEBI" id="CHEBI:83900"/>
    </ligand>
</feature>
<accession>A0A9X2P3C3</accession>
<feature type="binding site" evidence="7">
    <location>
        <position position="378"/>
    </location>
    <ligand>
        <name>meso-2,6-diaminopimelate</name>
        <dbReference type="ChEBI" id="CHEBI:57791"/>
    </ligand>
</feature>
<dbReference type="GO" id="GO:0009252">
    <property type="term" value="P:peptidoglycan biosynthetic process"/>
    <property type="evidence" value="ECO:0007669"/>
    <property type="project" value="UniProtKB-UniRule"/>
</dbReference>